<keyword evidence="2" id="KW-1185">Reference proteome</keyword>
<evidence type="ECO:0008006" key="3">
    <source>
        <dbReference type="Google" id="ProtNLM"/>
    </source>
</evidence>
<evidence type="ECO:0000313" key="2">
    <source>
        <dbReference type="Proteomes" id="UP000241238"/>
    </source>
</evidence>
<protein>
    <recommendedName>
        <fullName evidence="3">YopX protein domain-containing protein</fullName>
    </recommendedName>
</protein>
<dbReference type="Proteomes" id="UP000241238">
    <property type="component" value="Plasmid pFvar_27725"/>
</dbReference>
<dbReference type="EMBL" id="CP028104">
    <property type="protein sequence ID" value="AVQ32612.1"/>
    <property type="molecule type" value="Genomic_DNA"/>
</dbReference>
<name>A0ABM6U857_FUSVA</name>
<dbReference type="GeneID" id="77469373"/>
<reference evidence="2" key="1">
    <citation type="journal article" date="2018" name="MSphere">
        <title>Fusobacterium Genomics Using MinION and Illumina Sequencing Enables Genome Completion and Correction.</title>
        <authorList>
            <person name="Todd S.M."/>
            <person name="Settlage R.E."/>
            <person name="Lahmers K.K."/>
            <person name="Slade D.J."/>
        </authorList>
    </citation>
    <scope>NUCLEOTIDE SEQUENCE [LARGE SCALE GENOMIC DNA]</scope>
    <source>
        <strain evidence="2">ATCC 27725</strain>
    </source>
</reference>
<evidence type="ECO:0000313" key="1">
    <source>
        <dbReference type="EMBL" id="AVQ32612.1"/>
    </source>
</evidence>
<keyword evidence="1" id="KW-0614">Plasmid</keyword>
<dbReference type="RefSeq" id="WP_005950147.1">
    <property type="nucleotide sequence ID" value="NZ_CP028104.1"/>
</dbReference>
<geneLocation type="plasmid" evidence="2">
    <name>pfvar_27725</name>
</geneLocation>
<organism evidence="1 2">
    <name type="scientific">Fusobacterium varium ATCC 27725</name>
    <dbReference type="NCBI Taxonomy" id="469618"/>
    <lineage>
        <taxon>Bacteria</taxon>
        <taxon>Fusobacteriati</taxon>
        <taxon>Fusobacteriota</taxon>
        <taxon>Fusobacteriia</taxon>
        <taxon>Fusobacteriales</taxon>
        <taxon>Fusobacteriaceae</taxon>
        <taxon>Fusobacterium</taxon>
    </lineage>
</organism>
<proteinExistence type="predicted"/>
<sequence>MRKKDILSGEWDKLEGFGDGKKFTTRRCIDCEGEFITEVQTLKKYKNYMGEWKEWKVTECGLSSSKDEIFDYINFQVKGVIKYVEESKGVYKKVKEIRENNTRYGENI</sequence>
<accession>A0ABM6U857</accession>
<gene>
    <name evidence="1" type="ORF">C4N18_15300</name>
</gene>